<organism evidence="2 3">
    <name type="scientific">Pseudomonas brassicacearum</name>
    <dbReference type="NCBI Taxonomy" id="930166"/>
    <lineage>
        <taxon>Bacteria</taxon>
        <taxon>Pseudomonadati</taxon>
        <taxon>Pseudomonadota</taxon>
        <taxon>Gammaproteobacteria</taxon>
        <taxon>Pseudomonadales</taxon>
        <taxon>Pseudomonadaceae</taxon>
        <taxon>Pseudomonas</taxon>
    </lineage>
</organism>
<dbReference type="AlphaFoldDB" id="A0A423H842"/>
<sequence length="114" mass="13476">MPRKLTERLVDQLMSDFDIKDHNHGLIYVDYQECNHTQYVKMINNICSIMSVSSNFAISRLTELEILKDTRTRKPKNWSTYVDDPKREANRKAEAPRRVYIDLDKESNQEPLSD</sequence>
<name>A0A423H842_9PSED</name>
<reference evidence="2 3" key="1">
    <citation type="submission" date="2016-10" db="EMBL/GenBank/DDBJ databases">
        <title>Comparative genome analysis of multiple Pseudomonas spp. focuses on biocontrol and plant growth promoting traits.</title>
        <authorList>
            <person name="Tao X.-Y."/>
            <person name="Taylor C.G."/>
        </authorList>
    </citation>
    <scope>NUCLEOTIDE SEQUENCE [LARGE SCALE GENOMIC DNA]</scope>
    <source>
        <strain evidence="2 3">48H11</strain>
    </source>
</reference>
<evidence type="ECO:0000256" key="1">
    <source>
        <dbReference type="SAM" id="MobiDB-lite"/>
    </source>
</evidence>
<gene>
    <name evidence="2" type="ORF">BK659_10520</name>
</gene>
<protein>
    <submittedName>
        <fullName evidence="2">Uncharacterized protein</fullName>
    </submittedName>
</protein>
<evidence type="ECO:0000313" key="3">
    <source>
        <dbReference type="Proteomes" id="UP000286071"/>
    </source>
</evidence>
<feature type="region of interest" description="Disordered" evidence="1">
    <location>
        <begin position="76"/>
        <end position="114"/>
    </location>
</feature>
<evidence type="ECO:0000313" key="2">
    <source>
        <dbReference type="EMBL" id="RON09357.1"/>
    </source>
</evidence>
<feature type="compositionally biased region" description="Basic and acidic residues" evidence="1">
    <location>
        <begin position="83"/>
        <end position="108"/>
    </location>
</feature>
<dbReference type="Proteomes" id="UP000286071">
    <property type="component" value="Unassembled WGS sequence"/>
</dbReference>
<accession>A0A423H842</accession>
<proteinExistence type="predicted"/>
<comment type="caution">
    <text evidence="2">The sequence shown here is derived from an EMBL/GenBank/DDBJ whole genome shotgun (WGS) entry which is preliminary data.</text>
</comment>
<dbReference type="EMBL" id="MOBJ01000007">
    <property type="protein sequence ID" value="RON09357.1"/>
    <property type="molecule type" value="Genomic_DNA"/>
</dbReference>